<keyword evidence="3 8" id="KW-0436">Ligase</keyword>
<evidence type="ECO:0000256" key="7">
    <source>
        <dbReference type="ARBA" id="ARBA00048258"/>
    </source>
</evidence>
<dbReference type="UniPathway" id="UPA00028">
    <property type="reaction ID" value="UER00005"/>
</dbReference>
<dbReference type="SUPFAM" id="SSF52374">
    <property type="entry name" value="Nucleotidylyl transferase"/>
    <property type="match status" value="1"/>
</dbReference>
<dbReference type="Pfam" id="PF02569">
    <property type="entry name" value="Pantoate_ligase"/>
    <property type="match status" value="1"/>
</dbReference>
<name>A0A6M4H366_9PROT</name>
<feature type="binding site" evidence="8">
    <location>
        <begin position="26"/>
        <end position="33"/>
    </location>
    <ligand>
        <name>ATP</name>
        <dbReference type="ChEBI" id="CHEBI:30616"/>
    </ligand>
</feature>
<dbReference type="Proteomes" id="UP000503096">
    <property type="component" value="Chromosome"/>
</dbReference>
<reference evidence="9 10" key="1">
    <citation type="submission" date="2020-04" db="EMBL/GenBank/DDBJ databases">
        <title>Usitatibacter rugosus gen. nov., sp. nov. and Usitatibacter palustris sp. nov., novel members of Usitatibacteraceae fam. nov. within the order Nitrosomonadales isolated from soil.</title>
        <authorList>
            <person name="Huber K.J."/>
            <person name="Neumann-Schaal M."/>
            <person name="Geppert A."/>
            <person name="Luckner M."/>
            <person name="Wanner G."/>
            <person name="Overmann J."/>
        </authorList>
    </citation>
    <scope>NUCLEOTIDE SEQUENCE [LARGE SCALE GENOMIC DNA]</scope>
    <source>
        <strain evidence="9 10">Swamp67</strain>
    </source>
</reference>
<dbReference type="InParanoid" id="A0A6M4H366"/>
<feature type="binding site" evidence="8">
    <location>
        <position position="57"/>
    </location>
    <ligand>
        <name>(R)-pantoate</name>
        <dbReference type="ChEBI" id="CHEBI:15980"/>
    </ligand>
</feature>
<dbReference type="HAMAP" id="MF_00158">
    <property type="entry name" value="PanC"/>
    <property type="match status" value="1"/>
</dbReference>
<dbReference type="AlphaFoldDB" id="A0A6M4H366"/>
<keyword evidence="10" id="KW-1185">Reference proteome</keyword>
<keyword evidence="4 8" id="KW-0566">Pantothenate biosynthesis</keyword>
<dbReference type="GO" id="GO:0005829">
    <property type="term" value="C:cytosol"/>
    <property type="evidence" value="ECO:0007669"/>
    <property type="project" value="TreeGrafter"/>
</dbReference>
<feature type="binding site" evidence="8">
    <location>
        <position position="172"/>
    </location>
    <ligand>
        <name>ATP</name>
        <dbReference type="ChEBI" id="CHEBI:30616"/>
    </ligand>
</feature>
<evidence type="ECO:0000256" key="6">
    <source>
        <dbReference type="ARBA" id="ARBA00022840"/>
    </source>
</evidence>
<feature type="binding site" evidence="8">
    <location>
        <begin position="143"/>
        <end position="146"/>
    </location>
    <ligand>
        <name>ATP</name>
        <dbReference type="ChEBI" id="CHEBI:30616"/>
    </ligand>
</feature>
<dbReference type="InterPro" id="IPR003721">
    <property type="entry name" value="Pantoate_ligase"/>
</dbReference>
<comment type="miscellaneous">
    <text evidence="8">The reaction proceeds by a bi uni uni bi ping pong mechanism.</text>
</comment>
<evidence type="ECO:0000313" key="10">
    <source>
        <dbReference type="Proteomes" id="UP000503096"/>
    </source>
</evidence>
<keyword evidence="6 8" id="KW-0067">ATP-binding</keyword>
<feature type="binding site" evidence="8">
    <location>
        <position position="57"/>
    </location>
    <ligand>
        <name>beta-alanine</name>
        <dbReference type="ChEBI" id="CHEBI:57966"/>
    </ligand>
</feature>
<accession>A0A6M4H366</accession>
<dbReference type="CDD" id="cd00560">
    <property type="entry name" value="PanC"/>
    <property type="match status" value="1"/>
</dbReference>
<dbReference type="NCBIfam" id="TIGR00018">
    <property type="entry name" value="panC"/>
    <property type="match status" value="1"/>
</dbReference>
<organism evidence="9 10">
    <name type="scientific">Usitatibacter palustris</name>
    <dbReference type="NCBI Taxonomy" id="2732487"/>
    <lineage>
        <taxon>Bacteria</taxon>
        <taxon>Pseudomonadati</taxon>
        <taxon>Pseudomonadota</taxon>
        <taxon>Betaproteobacteria</taxon>
        <taxon>Nitrosomonadales</taxon>
        <taxon>Usitatibacteraceae</taxon>
        <taxon>Usitatibacter</taxon>
    </lineage>
</organism>
<evidence type="ECO:0000256" key="2">
    <source>
        <dbReference type="ARBA" id="ARBA00009256"/>
    </source>
</evidence>
<dbReference type="FunCoup" id="A0A6M4H366">
    <property type="interactions" value="588"/>
</dbReference>
<feature type="binding site" evidence="8">
    <location>
        <begin position="180"/>
        <end position="183"/>
    </location>
    <ligand>
        <name>ATP</name>
        <dbReference type="ChEBI" id="CHEBI:30616"/>
    </ligand>
</feature>
<comment type="pathway">
    <text evidence="1 8">Cofactor biosynthesis; (R)-pantothenate biosynthesis; (R)-pantothenate from (R)-pantoate and beta-alanine: step 1/1.</text>
</comment>
<keyword evidence="8" id="KW-0963">Cytoplasm</keyword>
<feature type="binding site" evidence="8">
    <location>
        <position position="149"/>
    </location>
    <ligand>
        <name>(R)-pantoate</name>
        <dbReference type="ChEBI" id="CHEBI:15980"/>
    </ligand>
</feature>
<dbReference type="PANTHER" id="PTHR21299:SF1">
    <property type="entry name" value="PANTOATE--BETA-ALANINE LIGASE"/>
    <property type="match status" value="1"/>
</dbReference>
<feature type="active site" description="Proton donor" evidence="8">
    <location>
        <position position="33"/>
    </location>
</feature>
<dbReference type="PANTHER" id="PTHR21299">
    <property type="entry name" value="CYTIDYLATE KINASE/PANTOATE-BETA-ALANINE LIGASE"/>
    <property type="match status" value="1"/>
</dbReference>
<dbReference type="EMBL" id="CP053073">
    <property type="protein sequence ID" value="QJR14031.1"/>
    <property type="molecule type" value="Genomic_DNA"/>
</dbReference>
<evidence type="ECO:0000256" key="8">
    <source>
        <dbReference type="HAMAP-Rule" id="MF_00158"/>
    </source>
</evidence>
<evidence type="ECO:0000313" key="9">
    <source>
        <dbReference type="EMBL" id="QJR14031.1"/>
    </source>
</evidence>
<comment type="catalytic activity">
    <reaction evidence="7 8">
        <text>(R)-pantoate + beta-alanine + ATP = (R)-pantothenate + AMP + diphosphate + H(+)</text>
        <dbReference type="Rhea" id="RHEA:10912"/>
        <dbReference type="ChEBI" id="CHEBI:15378"/>
        <dbReference type="ChEBI" id="CHEBI:15980"/>
        <dbReference type="ChEBI" id="CHEBI:29032"/>
        <dbReference type="ChEBI" id="CHEBI:30616"/>
        <dbReference type="ChEBI" id="CHEBI:33019"/>
        <dbReference type="ChEBI" id="CHEBI:57966"/>
        <dbReference type="ChEBI" id="CHEBI:456215"/>
        <dbReference type="EC" id="6.3.2.1"/>
    </reaction>
</comment>
<dbReference type="InterPro" id="IPR042176">
    <property type="entry name" value="Pantoate_ligase_C"/>
</dbReference>
<dbReference type="Gene3D" id="3.40.50.620">
    <property type="entry name" value="HUPs"/>
    <property type="match status" value="1"/>
</dbReference>
<comment type="subunit">
    <text evidence="8">Homodimer.</text>
</comment>
<dbReference type="EC" id="6.3.2.1" evidence="8"/>
<comment type="similarity">
    <text evidence="2 8">Belongs to the pantothenate synthetase family.</text>
</comment>
<gene>
    <name evidence="8 9" type="primary">panC</name>
    <name evidence="9" type="ORF">DSM104440_00823</name>
</gene>
<comment type="subcellular location">
    <subcellularLocation>
        <location evidence="8">Cytoplasm</location>
    </subcellularLocation>
</comment>
<dbReference type="FunFam" id="3.30.1300.10:FF:000001">
    <property type="entry name" value="Pantothenate synthetase"/>
    <property type="match status" value="1"/>
</dbReference>
<evidence type="ECO:0000256" key="3">
    <source>
        <dbReference type="ARBA" id="ARBA00022598"/>
    </source>
</evidence>
<evidence type="ECO:0000256" key="4">
    <source>
        <dbReference type="ARBA" id="ARBA00022655"/>
    </source>
</evidence>
<evidence type="ECO:0000256" key="1">
    <source>
        <dbReference type="ARBA" id="ARBA00004990"/>
    </source>
</evidence>
<dbReference type="InterPro" id="IPR004821">
    <property type="entry name" value="Cyt_trans-like"/>
</dbReference>
<dbReference type="NCBIfam" id="TIGR00125">
    <property type="entry name" value="cyt_tran_rel"/>
    <property type="match status" value="1"/>
</dbReference>
<comment type="function">
    <text evidence="8">Catalyzes the condensation of pantoate with beta-alanine in an ATP-dependent reaction via a pantoyl-adenylate intermediate.</text>
</comment>
<dbReference type="Gene3D" id="3.30.1300.10">
    <property type="entry name" value="Pantoate-beta-alanine ligase, C-terminal domain"/>
    <property type="match status" value="1"/>
</dbReference>
<proteinExistence type="inferred from homology"/>
<dbReference type="GO" id="GO:0015940">
    <property type="term" value="P:pantothenate biosynthetic process"/>
    <property type="evidence" value="ECO:0007669"/>
    <property type="project" value="UniProtKB-UniRule"/>
</dbReference>
<dbReference type="GO" id="GO:0005524">
    <property type="term" value="F:ATP binding"/>
    <property type="evidence" value="ECO:0007669"/>
    <property type="project" value="UniProtKB-KW"/>
</dbReference>
<dbReference type="InterPro" id="IPR014729">
    <property type="entry name" value="Rossmann-like_a/b/a_fold"/>
</dbReference>
<protein>
    <recommendedName>
        <fullName evidence="8">Pantothenate synthetase</fullName>
        <shortName evidence="8">PS</shortName>
        <ecNumber evidence="8">6.3.2.1</ecNumber>
    </recommendedName>
    <alternativeName>
        <fullName evidence="8">Pantoate--beta-alanine ligase</fullName>
    </alternativeName>
    <alternativeName>
        <fullName evidence="8">Pantoate-activating enzyme</fullName>
    </alternativeName>
</protein>
<evidence type="ECO:0000256" key="5">
    <source>
        <dbReference type="ARBA" id="ARBA00022741"/>
    </source>
</evidence>
<dbReference type="GO" id="GO:0004592">
    <property type="term" value="F:pantoate-beta-alanine ligase activity"/>
    <property type="evidence" value="ECO:0007669"/>
    <property type="project" value="UniProtKB-UniRule"/>
</dbReference>
<dbReference type="RefSeq" id="WP_171160822.1">
    <property type="nucleotide sequence ID" value="NZ_CP053073.1"/>
</dbReference>
<sequence length="276" mass="30430">MDVLHTVAELRDRLRGERAVVLVPTMGGLHEGHVSLVKEARKHGDCVVTSVFVNRLQFEPGGDFDRYPRTLENDCRMLEAAGCDVVFAPDERQMYPEPQEMVVMPPKVAATLEGEFRPGHFQGVATVVAKLFNIVAPHTAIFGLKDFQQCHVVRALEKQLNFGIRIVGAPTIRDPDGLAMSSRNAYLTREERAQAAALQQNLRRIKALVEGGRRDYDALVQGVVSDLTAAGWRVDYVAVRNRSALAVPGPGDKDLVILAAAWLGKTRLIDNLEADL</sequence>
<dbReference type="KEGG" id="upl:DSM104440_00823"/>
<keyword evidence="5 8" id="KW-0547">Nucleotide-binding</keyword>